<evidence type="ECO:0000259" key="5">
    <source>
        <dbReference type="PROSITE" id="PS50405"/>
    </source>
</evidence>
<sequence>MLVRRGACPLPPSAELREGHTWTGRITFRPSRYSSFKAFFKGVKAFIPLKMSDKVVLYYFNGRGKMESIRWLLAVAGVQFEEVYLTTNEQFQKLVNDGALMFHQVPLVEMDGMKLVQTKAILNYIAGKYNLYGNGLKERVMIDIYAEGARDIMEMIMVLPFTPPEKKQSQLDKIQLKVKDRSLPTYEKALSNSQFLVGNQLSCADVHLFEATLMLEELFPAILSTFPKIQAFQNRMKAIPAINKFLQPGSQRKPPPDEVYVKTVMDVLSHLFK</sequence>
<dbReference type="InterPro" id="IPR036282">
    <property type="entry name" value="Glutathione-S-Trfase_C_sf"/>
</dbReference>
<dbReference type="EMBL" id="JAROKS010000020">
    <property type="protein sequence ID" value="KAK1791424.1"/>
    <property type="molecule type" value="Genomic_DNA"/>
</dbReference>
<evidence type="ECO:0000313" key="7">
    <source>
        <dbReference type="Proteomes" id="UP001239994"/>
    </source>
</evidence>
<dbReference type="Proteomes" id="UP001239994">
    <property type="component" value="Unassembled WGS sequence"/>
</dbReference>
<dbReference type="Pfam" id="PF00043">
    <property type="entry name" value="GST_C"/>
    <property type="match status" value="1"/>
</dbReference>
<dbReference type="PANTHER" id="PTHR11571:SF230">
    <property type="entry name" value="GLUTATHIONE TRANSFERASE"/>
    <property type="match status" value="1"/>
</dbReference>
<dbReference type="PRINTS" id="PR01266">
    <property type="entry name" value="GSTRNSFRASEA"/>
</dbReference>
<dbReference type="EC" id="2.5.1.18" evidence="3"/>
<comment type="catalytic activity">
    <reaction evidence="3">
        <text>RX + glutathione = an S-substituted glutathione + a halide anion + H(+)</text>
        <dbReference type="Rhea" id="RHEA:16437"/>
        <dbReference type="ChEBI" id="CHEBI:15378"/>
        <dbReference type="ChEBI" id="CHEBI:16042"/>
        <dbReference type="ChEBI" id="CHEBI:17792"/>
        <dbReference type="ChEBI" id="CHEBI:57925"/>
        <dbReference type="ChEBI" id="CHEBI:90779"/>
        <dbReference type="EC" id="2.5.1.18"/>
    </reaction>
</comment>
<dbReference type="InterPro" id="IPR003080">
    <property type="entry name" value="GST_alpha"/>
</dbReference>
<dbReference type="SUPFAM" id="SSF52833">
    <property type="entry name" value="Thioredoxin-like"/>
    <property type="match status" value="1"/>
</dbReference>
<evidence type="ECO:0000256" key="3">
    <source>
        <dbReference type="RuleBase" id="RU003494"/>
    </source>
</evidence>
<dbReference type="SFLD" id="SFLDG01205">
    <property type="entry name" value="AMPS.1"/>
    <property type="match status" value="1"/>
</dbReference>
<evidence type="ECO:0000313" key="6">
    <source>
        <dbReference type="EMBL" id="KAK1791424.1"/>
    </source>
</evidence>
<keyword evidence="7" id="KW-1185">Reference proteome</keyword>
<gene>
    <name evidence="6" type="ORF">P4O66_013441</name>
</gene>
<dbReference type="AlphaFoldDB" id="A0AAD8Z4Q8"/>
<dbReference type="PROSITE" id="PS50404">
    <property type="entry name" value="GST_NTER"/>
    <property type="match status" value="1"/>
</dbReference>
<dbReference type="InterPro" id="IPR004046">
    <property type="entry name" value="GST_C"/>
</dbReference>
<comment type="similarity">
    <text evidence="1 3">Belongs to the GST superfamily. Alpha family.</text>
</comment>
<dbReference type="Gene3D" id="1.20.1050.10">
    <property type="match status" value="1"/>
</dbReference>
<feature type="domain" description="GST N-terminal" evidence="4">
    <location>
        <begin position="53"/>
        <end position="133"/>
    </location>
</feature>
<dbReference type="SFLD" id="SFLDS00019">
    <property type="entry name" value="Glutathione_Transferase_(cytos"/>
    <property type="match status" value="1"/>
</dbReference>
<dbReference type="GO" id="GO:0004364">
    <property type="term" value="F:glutathione transferase activity"/>
    <property type="evidence" value="ECO:0007669"/>
    <property type="project" value="UniProtKB-EC"/>
</dbReference>
<accession>A0AAD8Z4Q8</accession>
<dbReference type="InterPro" id="IPR050213">
    <property type="entry name" value="GST_superfamily"/>
</dbReference>
<proteinExistence type="inferred from homology"/>
<dbReference type="PANTHER" id="PTHR11571">
    <property type="entry name" value="GLUTATHIONE S-TRANSFERASE"/>
    <property type="match status" value="1"/>
</dbReference>
<dbReference type="GO" id="GO:0006749">
    <property type="term" value="P:glutathione metabolic process"/>
    <property type="evidence" value="ECO:0007669"/>
    <property type="project" value="TreeGrafter"/>
</dbReference>
<reference evidence="6" key="1">
    <citation type="submission" date="2023-03" db="EMBL/GenBank/DDBJ databases">
        <title>Electrophorus voltai genome.</title>
        <authorList>
            <person name="Bian C."/>
        </authorList>
    </citation>
    <scope>NUCLEOTIDE SEQUENCE</scope>
    <source>
        <strain evidence="6">CB-2022</strain>
        <tissue evidence="6">Muscle</tissue>
    </source>
</reference>
<dbReference type="SUPFAM" id="SSF47616">
    <property type="entry name" value="GST C-terminal domain-like"/>
    <property type="match status" value="1"/>
</dbReference>
<evidence type="ECO:0000259" key="4">
    <source>
        <dbReference type="PROSITE" id="PS50404"/>
    </source>
</evidence>
<organism evidence="6 7">
    <name type="scientific">Electrophorus voltai</name>
    <dbReference type="NCBI Taxonomy" id="2609070"/>
    <lineage>
        <taxon>Eukaryota</taxon>
        <taxon>Metazoa</taxon>
        <taxon>Chordata</taxon>
        <taxon>Craniata</taxon>
        <taxon>Vertebrata</taxon>
        <taxon>Euteleostomi</taxon>
        <taxon>Actinopterygii</taxon>
        <taxon>Neopterygii</taxon>
        <taxon>Teleostei</taxon>
        <taxon>Ostariophysi</taxon>
        <taxon>Gymnotiformes</taxon>
        <taxon>Gymnotoidei</taxon>
        <taxon>Gymnotidae</taxon>
        <taxon>Electrophorus</taxon>
    </lineage>
</organism>
<dbReference type="Pfam" id="PF02798">
    <property type="entry name" value="GST_N"/>
    <property type="match status" value="1"/>
</dbReference>
<protein>
    <recommendedName>
        <fullName evidence="3">Glutathione S-transferase</fullName>
        <ecNumber evidence="3">2.5.1.18</ecNumber>
    </recommendedName>
</protein>
<evidence type="ECO:0000256" key="2">
    <source>
        <dbReference type="ARBA" id="ARBA00022679"/>
    </source>
</evidence>
<dbReference type="InterPro" id="IPR040079">
    <property type="entry name" value="Glutathione_S-Trfase"/>
</dbReference>
<comment type="caution">
    <text evidence="6">The sequence shown here is derived from an EMBL/GenBank/DDBJ whole genome shotgun (WGS) entry which is preliminary data.</text>
</comment>
<dbReference type="Gene3D" id="3.40.30.10">
    <property type="entry name" value="Glutaredoxin"/>
    <property type="match status" value="1"/>
</dbReference>
<evidence type="ECO:0000256" key="1">
    <source>
        <dbReference type="ARBA" id="ARBA00011055"/>
    </source>
</evidence>
<dbReference type="FunFam" id="1.20.1050.10:FF:000005">
    <property type="entry name" value="Glutathione S-transferase A1"/>
    <property type="match status" value="1"/>
</dbReference>
<name>A0AAD8Z4Q8_9TELE</name>
<dbReference type="InterPro" id="IPR004045">
    <property type="entry name" value="Glutathione_S-Trfase_N"/>
</dbReference>
<dbReference type="InterPro" id="IPR010987">
    <property type="entry name" value="Glutathione-S-Trfase_C-like"/>
</dbReference>
<keyword evidence="2 3" id="KW-0808">Transferase</keyword>
<dbReference type="PROSITE" id="PS50405">
    <property type="entry name" value="GST_CTER"/>
    <property type="match status" value="1"/>
</dbReference>
<feature type="domain" description="GST C-terminal" evidence="5">
    <location>
        <begin position="135"/>
        <end position="256"/>
    </location>
</feature>
<dbReference type="InterPro" id="IPR036249">
    <property type="entry name" value="Thioredoxin-like_sf"/>
</dbReference>
<dbReference type="SFLD" id="SFLDG00363">
    <property type="entry name" value="AMPS_(cytGST):_Alpha-__Mu-__Pi"/>
    <property type="match status" value="1"/>
</dbReference>
<dbReference type="CDD" id="cd03208">
    <property type="entry name" value="GST_C_Alpha"/>
    <property type="match status" value="1"/>
</dbReference>